<keyword evidence="1" id="KW-1133">Transmembrane helix</keyword>
<feature type="transmembrane region" description="Helical" evidence="1">
    <location>
        <begin position="132"/>
        <end position="150"/>
    </location>
</feature>
<dbReference type="Pfam" id="PF04235">
    <property type="entry name" value="DUF418"/>
    <property type="match status" value="1"/>
</dbReference>
<feature type="domain" description="Heparan-alpha-glucosaminide N-acetyltransferase catalytic" evidence="3">
    <location>
        <begin position="7"/>
        <end position="222"/>
    </location>
</feature>
<feature type="transmembrane region" description="Helical" evidence="1">
    <location>
        <begin position="110"/>
        <end position="127"/>
    </location>
</feature>
<gene>
    <name evidence="4" type="ORF">SAMN05444972_104275</name>
</gene>
<keyword evidence="5" id="KW-1185">Reference proteome</keyword>
<feature type="transmembrane region" description="Helical" evidence="1">
    <location>
        <begin position="254"/>
        <end position="273"/>
    </location>
</feature>
<feature type="transmembrane region" description="Helical" evidence="1">
    <location>
        <begin position="87"/>
        <end position="104"/>
    </location>
</feature>
<dbReference type="AlphaFoldDB" id="A0A1I6R8V9"/>
<feature type="transmembrane region" description="Helical" evidence="1">
    <location>
        <begin position="184"/>
        <end position="202"/>
    </location>
</feature>
<keyword evidence="1" id="KW-0812">Transmembrane</keyword>
<keyword evidence="1" id="KW-0472">Membrane</keyword>
<sequence length="372" mass="42659">MGNPSNRIVGFDIARALAILGMVMVNYKLALDAVGNGPNWLVISSDLLEGRASAIFVILAGIGTALMTKKARVTKDPSLIMETRRIIWKRSLFLLGLGMVLYFIGWDADILHYYAFYMLVASFFIVVTNRSLLFTIIGVLLTSQLFQLIFDYTQGWDANFQSYESFWSPDGFVRNLFLNGYHPLFPWICFFLFGMWLGRLNWKDRSLRRKLMGTALVVVLVVEWLSYSLIVFTKPILGTEIARYLFQTKPMPPTLLYMVSSACTALIVILLCIRLSEKIRERWVTKLFEYTGQLALTHYVGHFFVLLLLFLFGYLNHSFTLSVAMGASFGFFIVAMIGSYAWRSFFSRGPIEWMMRKVSENWVGTHQAEQKL</sequence>
<feature type="transmembrane region" description="Helical" evidence="1">
    <location>
        <begin position="214"/>
        <end position="234"/>
    </location>
</feature>
<proteinExistence type="predicted"/>
<feature type="domain" description="DUF418" evidence="2">
    <location>
        <begin position="253"/>
        <end position="358"/>
    </location>
</feature>
<evidence type="ECO:0000259" key="3">
    <source>
        <dbReference type="Pfam" id="PF07786"/>
    </source>
</evidence>
<feature type="transmembrane region" description="Helical" evidence="1">
    <location>
        <begin position="321"/>
        <end position="342"/>
    </location>
</feature>
<dbReference type="PANTHER" id="PTHR30590">
    <property type="entry name" value="INNER MEMBRANE PROTEIN"/>
    <property type="match status" value="1"/>
</dbReference>
<dbReference type="EMBL" id="FPAA01000004">
    <property type="protein sequence ID" value="SFS61132.1"/>
    <property type="molecule type" value="Genomic_DNA"/>
</dbReference>
<accession>A0A1I6R8V9</accession>
<evidence type="ECO:0000313" key="4">
    <source>
        <dbReference type="EMBL" id="SFS61132.1"/>
    </source>
</evidence>
<dbReference type="OrthoDB" id="9807744at2"/>
<organism evidence="4 5">
    <name type="scientific">Marininema halotolerans</name>
    <dbReference type="NCBI Taxonomy" id="1155944"/>
    <lineage>
        <taxon>Bacteria</taxon>
        <taxon>Bacillati</taxon>
        <taxon>Bacillota</taxon>
        <taxon>Bacilli</taxon>
        <taxon>Bacillales</taxon>
        <taxon>Thermoactinomycetaceae</taxon>
        <taxon>Marininema</taxon>
    </lineage>
</organism>
<feature type="transmembrane region" description="Helical" evidence="1">
    <location>
        <begin position="50"/>
        <end position="67"/>
    </location>
</feature>
<evidence type="ECO:0000313" key="5">
    <source>
        <dbReference type="Proteomes" id="UP000198660"/>
    </source>
</evidence>
<dbReference type="InterPro" id="IPR012429">
    <property type="entry name" value="HGSNAT_cat"/>
</dbReference>
<dbReference type="RefSeq" id="WP_091836089.1">
    <property type="nucleotide sequence ID" value="NZ_FPAA01000004.1"/>
</dbReference>
<dbReference type="InterPro" id="IPR052529">
    <property type="entry name" value="Bact_Transport_Assoc"/>
</dbReference>
<dbReference type="Pfam" id="PF07786">
    <property type="entry name" value="HGSNAT_cat"/>
    <property type="match status" value="1"/>
</dbReference>
<feature type="transmembrane region" description="Helical" evidence="1">
    <location>
        <begin position="294"/>
        <end position="315"/>
    </location>
</feature>
<dbReference type="PANTHER" id="PTHR30590:SF3">
    <property type="entry name" value="HYPOTHETICAL MEMBRANE SPANNING PROTEIN"/>
    <property type="match status" value="1"/>
</dbReference>
<name>A0A1I6R8V9_9BACL</name>
<protein>
    <submittedName>
        <fullName evidence="4">Uncharacterized membrane protein YeiB</fullName>
    </submittedName>
</protein>
<dbReference type="Proteomes" id="UP000198660">
    <property type="component" value="Unassembled WGS sequence"/>
</dbReference>
<reference evidence="5" key="1">
    <citation type="submission" date="2016-10" db="EMBL/GenBank/DDBJ databases">
        <authorList>
            <person name="Varghese N."/>
            <person name="Submissions S."/>
        </authorList>
    </citation>
    <scope>NUCLEOTIDE SEQUENCE [LARGE SCALE GENOMIC DNA]</scope>
    <source>
        <strain evidence="5">DSM 45789</strain>
    </source>
</reference>
<feature type="transmembrane region" description="Helical" evidence="1">
    <location>
        <begin position="12"/>
        <end position="30"/>
    </location>
</feature>
<dbReference type="InterPro" id="IPR007349">
    <property type="entry name" value="DUF418"/>
</dbReference>
<evidence type="ECO:0000256" key="1">
    <source>
        <dbReference type="SAM" id="Phobius"/>
    </source>
</evidence>
<evidence type="ECO:0000259" key="2">
    <source>
        <dbReference type="Pfam" id="PF04235"/>
    </source>
</evidence>